<comment type="caution">
    <text evidence="1">The sequence shown here is derived from an EMBL/GenBank/DDBJ whole genome shotgun (WGS) entry which is preliminary data.</text>
</comment>
<reference evidence="1 2" key="1">
    <citation type="submission" date="2018-11" db="EMBL/GenBank/DDBJ databases">
        <title>Genome sequence of Saitozyma podzolica DSM 27192.</title>
        <authorList>
            <person name="Aliyu H."/>
            <person name="Gorte O."/>
            <person name="Ochsenreither K."/>
        </authorList>
    </citation>
    <scope>NUCLEOTIDE SEQUENCE [LARGE SCALE GENOMIC DNA]</scope>
    <source>
        <strain evidence="1 2">DSM 27192</strain>
    </source>
</reference>
<proteinExistence type="predicted"/>
<keyword evidence="2" id="KW-1185">Reference proteome</keyword>
<dbReference type="AlphaFoldDB" id="A0A427Y2N2"/>
<accession>A0A427Y2N2</accession>
<name>A0A427Y2N2_9TREE</name>
<gene>
    <name evidence="1" type="ORF">EHS25_004736</name>
</gene>
<organism evidence="1 2">
    <name type="scientific">Saitozyma podzolica</name>
    <dbReference type="NCBI Taxonomy" id="1890683"/>
    <lineage>
        <taxon>Eukaryota</taxon>
        <taxon>Fungi</taxon>
        <taxon>Dikarya</taxon>
        <taxon>Basidiomycota</taxon>
        <taxon>Agaricomycotina</taxon>
        <taxon>Tremellomycetes</taxon>
        <taxon>Tremellales</taxon>
        <taxon>Trimorphomycetaceae</taxon>
        <taxon>Saitozyma</taxon>
    </lineage>
</organism>
<sequence length="120" mass="13035">MISLPASVIAMYSASTVNADTVACRLEDHTIGELSSSIIQPVVDLRVSWQPAQSASTHPSSGLFSFPPKVSPTVRVLDSKADIGPSATRDPLQATDDFLIRRWGYGQQSILDFTSYPPLW</sequence>
<protein>
    <submittedName>
        <fullName evidence="1">Uncharacterized protein</fullName>
    </submittedName>
</protein>
<evidence type="ECO:0000313" key="1">
    <source>
        <dbReference type="EMBL" id="RSH85340.1"/>
    </source>
</evidence>
<evidence type="ECO:0000313" key="2">
    <source>
        <dbReference type="Proteomes" id="UP000279259"/>
    </source>
</evidence>
<dbReference type="EMBL" id="RSCD01000020">
    <property type="protein sequence ID" value="RSH85340.1"/>
    <property type="molecule type" value="Genomic_DNA"/>
</dbReference>
<dbReference type="Proteomes" id="UP000279259">
    <property type="component" value="Unassembled WGS sequence"/>
</dbReference>